<dbReference type="GO" id="GO:0015074">
    <property type="term" value="P:DNA integration"/>
    <property type="evidence" value="ECO:0007669"/>
    <property type="project" value="InterPro"/>
</dbReference>
<dbReference type="Pfam" id="PF13333">
    <property type="entry name" value="rve_2"/>
    <property type="match status" value="1"/>
</dbReference>
<dbReference type="AlphaFoldDB" id="A0A285CN98"/>
<dbReference type="InterPro" id="IPR050900">
    <property type="entry name" value="Transposase_IS3/IS150/IS904"/>
</dbReference>
<evidence type="ECO:0000313" key="3">
    <source>
        <dbReference type="Proteomes" id="UP000219467"/>
    </source>
</evidence>
<dbReference type="Proteomes" id="UP000219467">
    <property type="component" value="Unassembled WGS sequence"/>
</dbReference>
<evidence type="ECO:0000259" key="1">
    <source>
        <dbReference type="Pfam" id="PF13333"/>
    </source>
</evidence>
<keyword evidence="3" id="KW-1185">Reference proteome</keyword>
<gene>
    <name evidence="2" type="ORF">SAMN05878503_1034</name>
</gene>
<dbReference type="SUPFAM" id="SSF53098">
    <property type="entry name" value="Ribonuclease H-like"/>
    <property type="match status" value="1"/>
</dbReference>
<sequence>MESFFSSLKTERTARKVYRTRDEARADVFDYIERFYNPRRRHSKLGYLSPMKFEARAMLA</sequence>
<dbReference type="EMBL" id="OAOQ01000003">
    <property type="protein sequence ID" value="SNX69019.1"/>
    <property type="molecule type" value="Genomic_DNA"/>
</dbReference>
<dbReference type="InterPro" id="IPR001584">
    <property type="entry name" value="Integrase_cat-core"/>
</dbReference>
<evidence type="ECO:0000313" key="2">
    <source>
        <dbReference type="EMBL" id="SNX69019.1"/>
    </source>
</evidence>
<name>A0A285CN98_9RHOB</name>
<feature type="domain" description="Integrase catalytic" evidence="1">
    <location>
        <begin position="2"/>
        <end position="56"/>
    </location>
</feature>
<organism evidence="2 3">
    <name type="scientific">Cereibacter ovatus</name>
    <dbReference type="NCBI Taxonomy" id="439529"/>
    <lineage>
        <taxon>Bacteria</taxon>
        <taxon>Pseudomonadati</taxon>
        <taxon>Pseudomonadota</taxon>
        <taxon>Alphaproteobacteria</taxon>
        <taxon>Rhodobacterales</taxon>
        <taxon>Paracoccaceae</taxon>
        <taxon>Cereibacter</taxon>
    </lineage>
</organism>
<protein>
    <submittedName>
        <fullName evidence="2">Integrase-like protein</fullName>
    </submittedName>
</protein>
<reference evidence="3" key="1">
    <citation type="submission" date="2017-08" db="EMBL/GenBank/DDBJ databases">
        <authorList>
            <person name="Varghese N."/>
            <person name="Submissions S."/>
        </authorList>
    </citation>
    <scope>NUCLEOTIDE SEQUENCE [LARGE SCALE GENOMIC DNA]</scope>
    <source>
        <strain evidence="3">JA234</strain>
    </source>
</reference>
<dbReference type="PANTHER" id="PTHR46889">
    <property type="entry name" value="TRANSPOSASE INSF FOR INSERTION SEQUENCE IS3B-RELATED"/>
    <property type="match status" value="1"/>
</dbReference>
<dbReference type="InterPro" id="IPR012337">
    <property type="entry name" value="RNaseH-like_sf"/>
</dbReference>
<proteinExistence type="predicted"/>
<accession>A0A285CN98</accession>
<dbReference type="PANTHER" id="PTHR46889:SF4">
    <property type="entry name" value="TRANSPOSASE INSO FOR INSERTION SEQUENCE ELEMENT IS911B-RELATED"/>
    <property type="match status" value="1"/>
</dbReference>